<dbReference type="Pfam" id="PF13643">
    <property type="entry name" value="DUF4145"/>
    <property type="match status" value="1"/>
</dbReference>
<protein>
    <submittedName>
        <fullName evidence="2">DUF4145 domain-containing protein</fullName>
    </submittedName>
</protein>
<evidence type="ECO:0000313" key="2">
    <source>
        <dbReference type="EMBL" id="RVW08227.1"/>
    </source>
</evidence>
<dbReference type="RefSeq" id="WP_127917389.1">
    <property type="nucleotide sequence ID" value="NZ_RKLP01000009.1"/>
</dbReference>
<sequence>MSTNGKPGQARAFLCPVCGEPTKSDIHGRIEHYIPEDGPPAEFVFLQCDHDTCAAPIVQVREDFGAGYDADPPGIYYPSPRRFSIVVPRDIQAEFTEARRCFDAKAYRATVVMVRRTLEGTCLDQGATKKTLAANLAEMKEQGKIDGVLAEWANLLRITGNAGAHFGKDVTAQDAEDALDFAEALVDHLYVLRARFDQFKARQQPSAGNSQP</sequence>
<dbReference type="Proteomes" id="UP000286208">
    <property type="component" value="Unassembled WGS sequence"/>
</dbReference>
<accession>A0A438BBB1</accession>
<name>A0A438BBB1_9NOCA</name>
<dbReference type="EMBL" id="RKLP01000009">
    <property type="protein sequence ID" value="RVW08227.1"/>
    <property type="molecule type" value="Genomic_DNA"/>
</dbReference>
<dbReference type="InterPro" id="IPR025285">
    <property type="entry name" value="DUF4145"/>
</dbReference>
<dbReference type="AlphaFoldDB" id="A0A438BBB1"/>
<reference evidence="2 3" key="1">
    <citation type="submission" date="2018-11" db="EMBL/GenBank/DDBJ databases">
        <title>Rhodococcus spongicola sp. nov. and Rhodococcus xishaensis sp. nov. from marine sponges.</title>
        <authorList>
            <person name="Li L."/>
            <person name="Lin H.W."/>
        </authorList>
    </citation>
    <scope>NUCLEOTIDE SEQUENCE [LARGE SCALE GENOMIC DNA]</scope>
    <source>
        <strain evidence="2 3">CCTCC AB2014297</strain>
    </source>
</reference>
<proteinExistence type="predicted"/>
<gene>
    <name evidence="2" type="ORF">EGT67_17635</name>
</gene>
<feature type="domain" description="DUF4145" evidence="1">
    <location>
        <begin position="97"/>
        <end position="182"/>
    </location>
</feature>
<keyword evidence="3" id="KW-1185">Reference proteome</keyword>
<dbReference type="OrthoDB" id="4205792at2"/>
<comment type="caution">
    <text evidence="2">The sequence shown here is derived from an EMBL/GenBank/DDBJ whole genome shotgun (WGS) entry which is preliminary data.</text>
</comment>
<evidence type="ECO:0000313" key="3">
    <source>
        <dbReference type="Proteomes" id="UP000286208"/>
    </source>
</evidence>
<evidence type="ECO:0000259" key="1">
    <source>
        <dbReference type="Pfam" id="PF13643"/>
    </source>
</evidence>
<organism evidence="2 3">
    <name type="scientific">Prescottella agglutinans</name>
    <dbReference type="NCBI Taxonomy" id="1644129"/>
    <lineage>
        <taxon>Bacteria</taxon>
        <taxon>Bacillati</taxon>
        <taxon>Actinomycetota</taxon>
        <taxon>Actinomycetes</taxon>
        <taxon>Mycobacteriales</taxon>
        <taxon>Nocardiaceae</taxon>
        <taxon>Prescottella</taxon>
    </lineage>
</organism>